<dbReference type="NCBIfam" id="TIGR04362">
    <property type="entry name" value="choice_anch_C"/>
    <property type="match status" value="1"/>
</dbReference>
<feature type="chain" id="PRO_5038640170" description="DUF642 domain-containing protein" evidence="1">
    <location>
        <begin position="24"/>
        <end position="206"/>
    </location>
</feature>
<dbReference type="EMBL" id="LLZU01000001">
    <property type="protein sequence ID" value="KRV51274.1"/>
    <property type="molecule type" value="Genomic_DNA"/>
</dbReference>
<accession>A0A0T6LYY1</accession>
<dbReference type="Proteomes" id="UP000050867">
    <property type="component" value="Unassembled WGS sequence"/>
</dbReference>
<dbReference type="eggNOG" id="COG2911">
    <property type="taxonomic scope" value="Bacteria"/>
</dbReference>
<dbReference type="InterPro" id="IPR006946">
    <property type="entry name" value="DGR2-like_dom"/>
</dbReference>
<dbReference type="AlphaFoldDB" id="A0A0T6LYY1"/>
<sequence length="206" mass="21606">MSVSRTCLTAALAVGLLAGGGTAAAVPSHSTQADRPLLSRFDDGGFENPTVRAHSFKTFRSGQAIGPWRVTRGSVDLIGDGYWQAAEGDQSLDLNGATTGTVAQTFTTIPGTTYSVTYSLASNTGGGPRVKTGKALIDGQDFQDFSFDSRGRSRTNMGYVTRQFTFVATRSSTTLAFASTTPNSAHGPVIDNVQVRTSCCSCSKRG</sequence>
<gene>
    <name evidence="3" type="ORF">AQ490_00430</name>
</gene>
<feature type="signal peptide" evidence="1">
    <location>
        <begin position="1"/>
        <end position="23"/>
    </location>
</feature>
<reference evidence="3 4" key="1">
    <citation type="submission" date="2015-10" db="EMBL/GenBank/DDBJ databases">
        <title>Draft genome sequence of pyrrolomycin-producing Streptomyces vitaminophilus.</title>
        <authorList>
            <person name="Graham D.E."/>
            <person name="Mahan K.M."/>
            <person name="Klingeman D.M."/>
            <person name="Hettich R.L."/>
            <person name="Parry R.J."/>
        </authorList>
    </citation>
    <scope>NUCLEOTIDE SEQUENCE [LARGE SCALE GENOMIC DNA]</scope>
    <source>
        <strain evidence="3 4">ATCC 31673</strain>
    </source>
</reference>
<organism evidence="3 4">
    <name type="scientific">Wenjunlia vitaminophila</name>
    <name type="common">Streptomyces vitaminophilus</name>
    <dbReference type="NCBI Taxonomy" id="76728"/>
    <lineage>
        <taxon>Bacteria</taxon>
        <taxon>Bacillati</taxon>
        <taxon>Actinomycetota</taxon>
        <taxon>Actinomycetes</taxon>
        <taxon>Kitasatosporales</taxon>
        <taxon>Streptomycetaceae</taxon>
        <taxon>Wenjunlia</taxon>
    </lineage>
</organism>
<dbReference type="STRING" id="76728.AQ490_00430"/>
<evidence type="ECO:0000256" key="1">
    <source>
        <dbReference type="SAM" id="SignalP"/>
    </source>
</evidence>
<keyword evidence="4" id="KW-1185">Reference proteome</keyword>
<protein>
    <recommendedName>
        <fullName evidence="2">DUF642 domain-containing protein</fullName>
    </recommendedName>
</protein>
<dbReference type="OrthoDB" id="3872034at2"/>
<evidence type="ECO:0000259" key="2">
    <source>
        <dbReference type="Pfam" id="PF04862"/>
    </source>
</evidence>
<dbReference type="Pfam" id="PF04862">
    <property type="entry name" value="DUF642"/>
    <property type="match status" value="1"/>
</dbReference>
<comment type="caution">
    <text evidence="3">The sequence shown here is derived from an EMBL/GenBank/DDBJ whole genome shotgun (WGS) entry which is preliminary data.</text>
</comment>
<name>A0A0T6LYY1_WENVI</name>
<dbReference type="RefSeq" id="WP_040911086.1">
    <property type="nucleotide sequence ID" value="NZ_LLZU01000001.1"/>
</dbReference>
<evidence type="ECO:0000313" key="3">
    <source>
        <dbReference type="EMBL" id="KRV51274.1"/>
    </source>
</evidence>
<feature type="domain" description="DUF642" evidence="2">
    <location>
        <begin position="41"/>
        <end position="196"/>
    </location>
</feature>
<proteinExistence type="predicted"/>
<dbReference type="InterPro" id="IPR027576">
    <property type="entry name" value="Choice_anch_C_dom"/>
</dbReference>
<evidence type="ECO:0000313" key="4">
    <source>
        <dbReference type="Proteomes" id="UP000050867"/>
    </source>
</evidence>
<dbReference type="Gene3D" id="2.60.120.260">
    <property type="entry name" value="Galactose-binding domain-like"/>
    <property type="match status" value="1"/>
</dbReference>
<keyword evidence="1" id="KW-0732">Signal</keyword>